<accession>A0A1W6SSD3</accession>
<dbReference type="Gene3D" id="1.20.1640.10">
    <property type="entry name" value="Multidrug efflux transporter AcrB transmembrane domain"/>
    <property type="match status" value="2"/>
</dbReference>
<feature type="transmembrane region" description="Helical" evidence="8">
    <location>
        <begin position="481"/>
        <end position="507"/>
    </location>
</feature>
<dbReference type="PANTHER" id="PTHR32063">
    <property type="match status" value="1"/>
</dbReference>
<evidence type="ECO:0000256" key="1">
    <source>
        <dbReference type="ARBA" id="ARBA00004651"/>
    </source>
</evidence>
<evidence type="ECO:0000256" key="7">
    <source>
        <dbReference type="ARBA" id="ARBA00023136"/>
    </source>
</evidence>
<dbReference type="NCBIfam" id="TIGR00914">
    <property type="entry name" value="2A0601"/>
    <property type="match status" value="1"/>
</dbReference>
<keyword evidence="3" id="KW-0813">Transport</keyword>
<dbReference type="PRINTS" id="PR00702">
    <property type="entry name" value="ACRIFLAVINRP"/>
</dbReference>
<keyword evidence="10" id="KW-1185">Reference proteome</keyword>
<sequence>MIERILRTSIQQRGLVLTAVLAMAMLGVYNSQKLPIDAVPDITNVQVQINTRAAGFSPIEAEQRVTFPIEIIMAGLPNLQYTRSLSRYGLSQVTVIFKDGTDIYLARQLVSQRIQEARDKLPVGVEPTMGPISTGLGEIFMWTVAAKESARKPDGTAYTPTDLREIQDWIIRPQLRTVPGVTEVNTVGGFVKQFHVAPYPEKLISFGLTLQDVITALGRNNLNVGAGYIEKSGEQYLVRLPGQVANLDEIGNITLGSRAGIPIRVKDVADILIGKELRTGAATQNGKEVVLGTVHMLMGENSRTVSQAAAKKLVEVNRSLPAGVVATPVYDRTTLVEKTIRTVSNNLLEGAALVIVVLFVSLGNLRAALITALIIPLSLLFTLSGMVANQVSANLLSLGALDFGIIVDGAVIIVENCIRRLAHEQARLGRGLTPAERFSIVFDASSEVRRALLFGQLIIMVVYLPVFALSGVEGKMFHPMAFTVVIALLGAVVLSLTFVPAAVALFLSGKVTEKESSTVAWAKGIYSPALDAALRNKGLTVTLAVVVVVLSGLLATRMGSEFLPSLDEEDIALHAIRIPGTSLTTAIEMQNELEETIKTFPEVKRVFAKIGTAEIATDPMPPNVADIFIILKPKAEWPGPHHTKPELIAAMEQAVRKVPGNNYEFTQPIQMRFNELISGVRADVAVKVFGDNMDTLFTVAEQIEKILETVPGAADVKIEQLTGLPVLTIQPDRARLARYGLNVADVQDAVAVAVGGRNAGTIFEGDRRFELQVRLPEHLRGDIEALKRLPIGLPAATLGTAANAPATALPAYVTLAEVARFEVIPGPNQVSRENGKRRAVVTANVRGRDLGSFVGEAETLIAENVQIPAGYWTVWGGQFEQMILAAQRLEIVSPLALGLVLLLLYTMLGSFRDSLLVFTAVPLAVTGGILALWLRDIPLSISAGVGFIAMSGVAVLDGLVLISFVRDLRAQGLTLDDAIRTGSLLRLRPVLITTWVETLGFLPMALSTGTGAEVQRTLATVMVGSTLSQSLLTLLVLPVLYHLVHGRDDLNPGKPP</sequence>
<dbReference type="InterPro" id="IPR001036">
    <property type="entry name" value="Acrflvin-R"/>
</dbReference>
<evidence type="ECO:0000256" key="5">
    <source>
        <dbReference type="ARBA" id="ARBA00022692"/>
    </source>
</evidence>
<keyword evidence="5 8" id="KW-0812">Transmembrane</keyword>
<proteinExistence type="inferred from homology"/>
<organism evidence="9 10">
    <name type="scientific">Nitrosospira lacus</name>
    <dbReference type="NCBI Taxonomy" id="1288494"/>
    <lineage>
        <taxon>Bacteria</taxon>
        <taxon>Pseudomonadati</taxon>
        <taxon>Pseudomonadota</taxon>
        <taxon>Betaproteobacteria</taxon>
        <taxon>Nitrosomonadales</taxon>
        <taxon>Nitrosomonadaceae</taxon>
        <taxon>Nitrosospira</taxon>
    </lineage>
</organism>
<dbReference type="AlphaFoldDB" id="A0A1W6SSD3"/>
<dbReference type="Gene3D" id="3.30.70.1430">
    <property type="entry name" value="Multidrug efflux transporter AcrB pore domain"/>
    <property type="match status" value="2"/>
</dbReference>
<dbReference type="Gene3D" id="3.30.70.1320">
    <property type="entry name" value="Multidrug efflux transporter AcrB pore domain like"/>
    <property type="match status" value="1"/>
</dbReference>
<feature type="transmembrane region" description="Helical" evidence="8">
    <location>
        <begin position="941"/>
        <end position="965"/>
    </location>
</feature>
<dbReference type="SUPFAM" id="SSF82714">
    <property type="entry name" value="Multidrug efflux transporter AcrB TolC docking domain, DN and DC subdomains"/>
    <property type="match status" value="2"/>
</dbReference>
<feature type="transmembrane region" description="Helical" evidence="8">
    <location>
        <begin position="985"/>
        <end position="1006"/>
    </location>
</feature>
<comment type="similarity">
    <text evidence="2">Belongs to the resistance-nodulation-cell division (RND) (TC 2.A.6) family.</text>
</comment>
<evidence type="ECO:0000256" key="4">
    <source>
        <dbReference type="ARBA" id="ARBA00022475"/>
    </source>
</evidence>
<protein>
    <submittedName>
        <fullName evidence="9">CusA/CzcA family heavy metal efflux RND transporter</fullName>
    </submittedName>
</protein>
<keyword evidence="7 8" id="KW-0472">Membrane</keyword>
<dbReference type="Gene3D" id="3.30.2090.10">
    <property type="entry name" value="Multidrug efflux transporter AcrB TolC docking domain, DN and DC subdomains"/>
    <property type="match status" value="2"/>
</dbReference>
<dbReference type="GO" id="GO:0008324">
    <property type="term" value="F:monoatomic cation transmembrane transporter activity"/>
    <property type="evidence" value="ECO:0007669"/>
    <property type="project" value="InterPro"/>
</dbReference>
<dbReference type="GO" id="GO:0042910">
    <property type="term" value="F:xenobiotic transmembrane transporter activity"/>
    <property type="evidence" value="ECO:0007669"/>
    <property type="project" value="TreeGrafter"/>
</dbReference>
<dbReference type="SUPFAM" id="SSF82693">
    <property type="entry name" value="Multidrug efflux transporter AcrB pore domain, PN1, PN2, PC1 and PC2 subdomains"/>
    <property type="match status" value="3"/>
</dbReference>
<feature type="transmembrane region" description="Helical" evidence="8">
    <location>
        <begin position="914"/>
        <end position="934"/>
    </location>
</feature>
<dbReference type="InterPro" id="IPR004763">
    <property type="entry name" value="CusA-like"/>
</dbReference>
<dbReference type="Proteomes" id="UP000012179">
    <property type="component" value="Chromosome"/>
</dbReference>
<evidence type="ECO:0000313" key="10">
    <source>
        <dbReference type="Proteomes" id="UP000012179"/>
    </source>
</evidence>
<evidence type="ECO:0000313" key="9">
    <source>
        <dbReference type="EMBL" id="ARO88703.1"/>
    </source>
</evidence>
<name>A0A1W6SSD3_9PROT</name>
<dbReference type="GO" id="GO:0005886">
    <property type="term" value="C:plasma membrane"/>
    <property type="evidence" value="ECO:0007669"/>
    <property type="project" value="UniProtKB-SubCell"/>
</dbReference>
<dbReference type="KEGG" id="nlc:EBAPG3_013525"/>
<feature type="transmembrane region" description="Helical" evidence="8">
    <location>
        <begin position="538"/>
        <end position="556"/>
    </location>
</feature>
<dbReference type="OrthoDB" id="9176633at2"/>
<feature type="transmembrane region" description="Helical" evidence="8">
    <location>
        <begin position="451"/>
        <end position="469"/>
    </location>
</feature>
<dbReference type="EMBL" id="CP021106">
    <property type="protein sequence ID" value="ARO88703.1"/>
    <property type="molecule type" value="Genomic_DNA"/>
</dbReference>
<feature type="transmembrane region" description="Helical" evidence="8">
    <location>
        <begin position="891"/>
        <end position="908"/>
    </location>
</feature>
<evidence type="ECO:0000256" key="8">
    <source>
        <dbReference type="SAM" id="Phobius"/>
    </source>
</evidence>
<reference evidence="9 10" key="1">
    <citation type="journal article" date="2015" name="Int. J. Syst. Evol. Microbiol.">
        <title>Nitrosospira lacus sp. nov., a psychrotolerant, ammonia-oxidizing bacterium from sandy lake sediment.</title>
        <authorList>
            <person name="Urakawa H."/>
            <person name="Garcia J.C."/>
            <person name="Nielsen J.L."/>
            <person name="Le V.Q."/>
            <person name="Kozlowski J.A."/>
            <person name="Stein L.Y."/>
            <person name="Lim C.K."/>
            <person name="Pommerening-Roser A."/>
            <person name="Martens-Habbena W."/>
            <person name="Stahl D.A."/>
            <person name="Klotz M.G."/>
        </authorList>
    </citation>
    <scope>NUCLEOTIDE SEQUENCE [LARGE SCALE GENOMIC DNA]</scope>
    <source>
        <strain evidence="9 10">APG3</strain>
    </source>
</reference>
<dbReference type="SUPFAM" id="SSF82866">
    <property type="entry name" value="Multidrug efflux transporter AcrB transmembrane domain"/>
    <property type="match status" value="2"/>
</dbReference>
<evidence type="ECO:0000256" key="6">
    <source>
        <dbReference type="ARBA" id="ARBA00022989"/>
    </source>
</evidence>
<evidence type="ECO:0000256" key="3">
    <source>
        <dbReference type="ARBA" id="ARBA00022448"/>
    </source>
</evidence>
<dbReference type="RefSeq" id="WP_004179549.1">
    <property type="nucleotide sequence ID" value="NZ_CP021106.3"/>
</dbReference>
<keyword evidence="6 8" id="KW-1133">Transmembrane helix</keyword>
<evidence type="ECO:0000256" key="2">
    <source>
        <dbReference type="ARBA" id="ARBA00010942"/>
    </source>
</evidence>
<gene>
    <name evidence="9" type="ORF">EBAPG3_013525</name>
</gene>
<dbReference type="Gene3D" id="3.30.70.1440">
    <property type="entry name" value="Multidrug efflux transporter AcrB pore domain"/>
    <property type="match status" value="1"/>
</dbReference>
<comment type="subcellular location">
    <subcellularLocation>
        <location evidence="1">Cell membrane</location>
        <topology evidence="1">Multi-pass membrane protein</topology>
    </subcellularLocation>
</comment>
<dbReference type="InterPro" id="IPR027463">
    <property type="entry name" value="AcrB_DN_DC_subdom"/>
</dbReference>
<feature type="transmembrane region" description="Helical" evidence="8">
    <location>
        <begin position="1018"/>
        <end position="1041"/>
    </location>
</feature>
<dbReference type="Pfam" id="PF00873">
    <property type="entry name" value="ACR_tran"/>
    <property type="match status" value="1"/>
</dbReference>
<keyword evidence="4" id="KW-1003">Cell membrane</keyword>
<dbReference type="eggNOG" id="COG3696">
    <property type="taxonomic scope" value="Bacteria"/>
</dbReference>
<dbReference type="PANTHER" id="PTHR32063:SF24">
    <property type="entry name" value="CATION EFFLUX SYSTEM (ACRB_ACRD_ACRF FAMILY)"/>
    <property type="match status" value="1"/>
</dbReference>
<feature type="transmembrane region" description="Helical" evidence="8">
    <location>
        <begin position="395"/>
        <end position="414"/>
    </location>
</feature>
<feature type="transmembrane region" description="Helical" evidence="8">
    <location>
        <begin position="350"/>
        <end position="383"/>
    </location>
</feature>